<reference evidence="3" key="1">
    <citation type="submission" date="2017-09" db="EMBL/GenBank/DDBJ databases">
        <title>Genome sequence of Nannocystis excedens DSM 71.</title>
        <authorList>
            <person name="Blom J."/>
        </authorList>
    </citation>
    <scope>NUCLEOTIDE SEQUENCE [LARGE SCALE GENOMIC DNA]</scope>
    <source>
        <strain evidence="3">type strain: E19</strain>
    </source>
</reference>
<proteinExistence type="predicted"/>
<gene>
    <name evidence="2" type="ORF">HDIA_1374</name>
</gene>
<dbReference type="Proteomes" id="UP000223606">
    <property type="component" value="Chromosome 1"/>
</dbReference>
<feature type="transmembrane region" description="Helical" evidence="1">
    <location>
        <begin position="6"/>
        <end position="31"/>
    </location>
</feature>
<keyword evidence="3" id="KW-1185">Reference proteome</keyword>
<accession>A0A2C9D5W6</accession>
<evidence type="ECO:0000313" key="3">
    <source>
        <dbReference type="Proteomes" id="UP000223606"/>
    </source>
</evidence>
<keyword evidence="1" id="KW-1133">Transmembrane helix</keyword>
<name>A0A2C9D5W6_9HYPH</name>
<keyword evidence="1" id="KW-0812">Transmembrane</keyword>
<dbReference type="KEGG" id="hdi:HDIA_1374"/>
<sequence>MELSLPVILGAVIGLGVGLLDYGIVASILRREFVKRETKKGSPVLSRQNQDMLFKVLFVVNAIAFAALGAITGNSLAGYGVQ</sequence>
<dbReference type="AlphaFoldDB" id="A0A2C9D5W6"/>
<organism evidence="2 3">
    <name type="scientific">Hartmannibacter diazotrophicus</name>
    <dbReference type="NCBI Taxonomy" id="1482074"/>
    <lineage>
        <taxon>Bacteria</taxon>
        <taxon>Pseudomonadati</taxon>
        <taxon>Pseudomonadota</taxon>
        <taxon>Alphaproteobacteria</taxon>
        <taxon>Hyphomicrobiales</taxon>
        <taxon>Pleomorphomonadaceae</taxon>
        <taxon>Hartmannibacter</taxon>
    </lineage>
</organism>
<dbReference type="RefSeq" id="WP_099555496.1">
    <property type="nucleotide sequence ID" value="NZ_LT960614.1"/>
</dbReference>
<evidence type="ECO:0000313" key="2">
    <source>
        <dbReference type="EMBL" id="SON54915.1"/>
    </source>
</evidence>
<feature type="transmembrane region" description="Helical" evidence="1">
    <location>
        <begin position="52"/>
        <end position="72"/>
    </location>
</feature>
<evidence type="ECO:0000256" key="1">
    <source>
        <dbReference type="SAM" id="Phobius"/>
    </source>
</evidence>
<dbReference type="EMBL" id="LT960614">
    <property type="protein sequence ID" value="SON54915.1"/>
    <property type="molecule type" value="Genomic_DNA"/>
</dbReference>
<protein>
    <submittedName>
        <fullName evidence="2">Uncharacterized protein</fullName>
    </submittedName>
</protein>
<keyword evidence="1" id="KW-0472">Membrane</keyword>
<dbReference type="OrthoDB" id="8454586at2"/>